<reference evidence="1 2" key="1">
    <citation type="submission" date="2023-07" db="EMBL/GenBank/DDBJ databases">
        <title>Sequencing the genomes of 1000 actinobacteria strains.</title>
        <authorList>
            <person name="Klenk H.-P."/>
        </authorList>
    </citation>
    <scope>NUCLEOTIDE SEQUENCE [LARGE SCALE GENOMIC DNA]</scope>
    <source>
        <strain evidence="1 2">DSM 44711</strain>
    </source>
</reference>
<organism evidence="1 2">
    <name type="scientific">Catenuloplanes niger</name>
    <dbReference type="NCBI Taxonomy" id="587534"/>
    <lineage>
        <taxon>Bacteria</taxon>
        <taxon>Bacillati</taxon>
        <taxon>Actinomycetota</taxon>
        <taxon>Actinomycetes</taxon>
        <taxon>Micromonosporales</taxon>
        <taxon>Micromonosporaceae</taxon>
        <taxon>Catenuloplanes</taxon>
    </lineage>
</organism>
<dbReference type="EMBL" id="JAVDYC010000001">
    <property type="protein sequence ID" value="MDR7327067.1"/>
    <property type="molecule type" value="Genomic_DNA"/>
</dbReference>
<dbReference type="AlphaFoldDB" id="A0AAE3ZWA7"/>
<keyword evidence="2" id="KW-1185">Reference proteome</keyword>
<proteinExistence type="predicted"/>
<protein>
    <submittedName>
        <fullName evidence="1">Uncharacterized protein</fullName>
    </submittedName>
</protein>
<dbReference type="RefSeq" id="WP_310423875.1">
    <property type="nucleotide sequence ID" value="NZ_JAVDYC010000001.1"/>
</dbReference>
<dbReference type="Proteomes" id="UP001183629">
    <property type="component" value="Unassembled WGS sequence"/>
</dbReference>
<name>A0AAE3ZWA7_9ACTN</name>
<comment type="caution">
    <text evidence="1">The sequence shown here is derived from an EMBL/GenBank/DDBJ whole genome shotgun (WGS) entry which is preliminary data.</text>
</comment>
<accession>A0AAE3ZWA7</accession>
<sequence length="139" mass="13967">MTGVRARPSGGTDPVAVGDRAYLVPNGGDVFLVVVMPGGGARWRPVADVLLWTSVAGEAPVVSLARYPGVSAVARIQPGGGVTLVDRHGRIAAIAGSGVTTAVRAGSGPAGPDAVSVVRAVMLLRSVTRQGRSSSSRLT</sequence>
<evidence type="ECO:0000313" key="2">
    <source>
        <dbReference type="Proteomes" id="UP001183629"/>
    </source>
</evidence>
<evidence type="ECO:0000313" key="1">
    <source>
        <dbReference type="EMBL" id="MDR7327067.1"/>
    </source>
</evidence>
<gene>
    <name evidence="1" type="ORF">J2S44_007317</name>
</gene>